<dbReference type="Proteomes" id="UP000253742">
    <property type="component" value="Unassembled WGS sequence"/>
</dbReference>
<organism evidence="5 6">
    <name type="scientific">Streptomyces parvulus</name>
    <dbReference type="NCBI Taxonomy" id="146923"/>
    <lineage>
        <taxon>Bacteria</taxon>
        <taxon>Bacillati</taxon>
        <taxon>Actinomycetota</taxon>
        <taxon>Actinomycetes</taxon>
        <taxon>Kitasatosporales</taxon>
        <taxon>Streptomycetaceae</taxon>
        <taxon>Streptomyces</taxon>
    </lineage>
</organism>
<dbReference type="InterPro" id="IPR029063">
    <property type="entry name" value="SAM-dependent_MTases_sf"/>
</dbReference>
<evidence type="ECO:0000313" key="6">
    <source>
        <dbReference type="Proteomes" id="UP000253742"/>
    </source>
</evidence>
<dbReference type="RefSeq" id="WP_114533488.1">
    <property type="nucleotide sequence ID" value="NZ_JBIBWI010000001.1"/>
</dbReference>
<sequence length="262" mass="28357">MAGYGALSDVYEWLIGDDRLTPAQAAAVYYGDVVGSLPPDARVLDCACGTGQLAVGLASLGLDVVAADAGGGMVRRTEKAADEQGVPLRALRASWDELPDHLEDSTFDLVFCVGNSLGHAEGAAGRLTALGAMSRLLKPGGRLVLHSRNWELVRSAGSRVDVRDRLIRRNGRDAVVSYHWQIEQRWEQEHFLEIVVARIEPDGAVRACSERLSIWPYRYEDLVAQLRGVGLTVRSTTFDPESDAYVVVAGREQGRGASEPVG</sequence>
<dbReference type="OrthoDB" id="3818852at2"/>
<reference evidence="5 6" key="1">
    <citation type="submission" date="2018-07" db="EMBL/GenBank/DDBJ databases">
        <title>Genome guided investigation of antibiotics producing actinomycetales strain isolated from a Macau mangrove ecosystem.</title>
        <authorList>
            <person name="Hu D."/>
        </authorList>
    </citation>
    <scope>NUCLEOTIDE SEQUENCE [LARGE SCALE GENOMIC DNA]</scope>
    <source>
        <strain evidence="5 6">2297</strain>
    </source>
</reference>
<dbReference type="EMBL" id="QQBH01000044">
    <property type="protein sequence ID" value="RDD84301.1"/>
    <property type="molecule type" value="Genomic_DNA"/>
</dbReference>
<evidence type="ECO:0000256" key="2">
    <source>
        <dbReference type="ARBA" id="ARBA00022679"/>
    </source>
</evidence>
<comment type="caution">
    <text evidence="5">The sequence shown here is derived from an EMBL/GenBank/DDBJ whole genome shotgun (WGS) entry which is preliminary data.</text>
</comment>
<evidence type="ECO:0000313" key="5">
    <source>
        <dbReference type="EMBL" id="RDD84301.1"/>
    </source>
</evidence>
<gene>
    <name evidence="5" type="ORF">DVZ84_35835</name>
</gene>
<dbReference type="CDD" id="cd02440">
    <property type="entry name" value="AdoMet_MTases"/>
    <property type="match status" value="1"/>
</dbReference>
<protein>
    <submittedName>
        <fullName evidence="5">Class I SAM-dependent methyltransferase</fullName>
    </submittedName>
</protein>
<dbReference type="PANTHER" id="PTHR43464:SF19">
    <property type="entry name" value="UBIQUINONE BIOSYNTHESIS O-METHYLTRANSFERASE, MITOCHONDRIAL"/>
    <property type="match status" value="1"/>
</dbReference>
<dbReference type="GO" id="GO:0008168">
    <property type="term" value="F:methyltransferase activity"/>
    <property type="evidence" value="ECO:0007669"/>
    <property type="project" value="UniProtKB-KW"/>
</dbReference>
<keyword evidence="1 5" id="KW-0489">Methyltransferase</keyword>
<dbReference type="SUPFAM" id="SSF53335">
    <property type="entry name" value="S-adenosyl-L-methionine-dependent methyltransferases"/>
    <property type="match status" value="1"/>
</dbReference>
<name>A0A369UUW3_9ACTN</name>
<dbReference type="Pfam" id="PF13649">
    <property type="entry name" value="Methyltransf_25"/>
    <property type="match status" value="1"/>
</dbReference>
<dbReference type="Gene3D" id="3.40.50.150">
    <property type="entry name" value="Vaccinia Virus protein VP39"/>
    <property type="match status" value="1"/>
</dbReference>
<keyword evidence="3" id="KW-0949">S-adenosyl-L-methionine</keyword>
<dbReference type="InterPro" id="IPR041698">
    <property type="entry name" value="Methyltransf_25"/>
</dbReference>
<evidence type="ECO:0000256" key="1">
    <source>
        <dbReference type="ARBA" id="ARBA00022603"/>
    </source>
</evidence>
<dbReference type="GO" id="GO:0032259">
    <property type="term" value="P:methylation"/>
    <property type="evidence" value="ECO:0007669"/>
    <property type="project" value="UniProtKB-KW"/>
</dbReference>
<evidence type="ECO:0000259" key="4">
    <source>
        <dbReference type="Pfam" id="PF13649"/>
    </source>
</evidence>
<accession>A0A369UUW3</accession>
<feature type="domain" description="Methyltransferase" evidence="4">
    <location>
        <begin position="43"/>
        <end position="141"/>
    </location>
</feature>
<proteinExistence type="predicted"/>
<keyword evidence="2 5" id="KW-0808">Transferase</keyword>
<dbReference type="AlphaFoldDB" id="A0A369UUW3"/>
<evidence type="ECO:0000256" key="3">
    <source>
        <dbReference type="ARBA" id="ARBA00022691"/>
    </source>
</evidence>
<dbReference type="PANTHER" id="PTHR43464">
    <property type="entry name" value="METHYLTRANSFERASE"/>
    <property type="match status" value="1"/>
</dbReference>